<gene>
    <name evidence="3" type="ORF">FHX53_000690</name>
</gene>
<dbReference type="CDD" id="cd03416">
    <property type="entry name" value="CbiX_SirB_N"/>
    <property type="match status" value="1"/>
</dbReference>
<dbReference type="InterPro" id="IPR002762">
    <property type="entry name" value="CbiX-like"/>
</dbReference>
<organism evidence="3 4">
    <name type="scientific">Microcella alkalica</name>
    <dbReference type="NCBI Taxonomy" id="355930"/>
    <lineage>
        <taxon>Bacteria</taxon>
        <taxon>Bacillati</taxon>
        <taxon>Actinomycetota</taxon>
        <taxon>Actinomycetes</taxon>
        <taxon>Micrococcales</taxon>
        <taxon>Microbacteriaceae</taxon>
        <taxon>Microcella</taxon>
    </lineage>
</organism>
<evidence type="ECO:0000256" key="1">
    <source>
        <dbReference type="ARBA" id="ARBA00022723"/>
    </source>
</evidence>
<evidence type="ECO:0000313" key="3">
    <source>
        <dbReference type="EMBL" id="MBA8847126.1"/>
    </source>
</evidence>
<keyword evidence="1" id="KW-0479">Metal-binding</keyword>
<dbReference type="Proteomes" id="UP000585905">
    <property type="component" value="Unassembled WGS sequence"/>
</dbReference>
<keyword evidence="2" id="KW-0456">Lyase</keyword>
<comment type="caution">
    <text evidence="3">The sequence shown here is derived from an EMBL/GenBank/DDBJ whole genome shotgun (WGS) entry which is preliminary data.</text>
</comment>
<accession>A0A839E748</accession>
<keyword evidence="4" id="KW-1185">Reference proteome</keyword>
<dbReference type="Gene3D" id="3.40.50.1400">
    <property type="match status" value="2"/>
</dbReference>
<evidence type="ECO:0000313" key="4">
    <source>
        <dbReference type="Proteomes" id="UP000585905"/>
    </source>
</evidence>
<dbReference type="PANTHER" id="PTHR33542:SF5">
    <property type="entry name" value="FERROCHELATASE CHE1"/>
    <property type="match status" value="1"/>
</dbReference>
<dbReference type="GO" id="GO:0046872">
    <property type="term" value="F:metal ion binding"/>
    <property type="evidence" value="ECO:0007669"/>
    <property type="project" value="UniProtKB-KW"/>
</dbReference>
<evidence type="ECO:0000256" key="2">
    <source>
        <dbReference type="ARBA" id="ARBA00023239"/>
    </source>
</evidence>
<dbReference type="InterPro" id="IPR050963">
    <property type="entry name" value="Sirohydro_Cobaltochel/CbiX"/>
</dbReference>
<dbReference type="PANTHER" id="PTHR33542">
    <property type="entry name" value="SIROHYDROCHLORIN FERROCHELATASE, CHLOROPLASTIC"/>
    <property type="match status" value="1"/>
</dbReference>
<reference evidence="3 4" key="1">
    <citation type="submission" date="2020-07" db="EMBL/GenBank/DDBJ databases">
        <title>Sequencing the genomes of 1000 actinobacteria strains.</title>
        <authorList>
            <person name="Klenk H.-P."/>
        </authorList>
    </citation>
    <scope>NUCLEOTIDE SEQUENCE [LARGE SCALE GENOMIC DNA]</scope>
    <source>
        <strain evidence="3 4">DSM 19663</strain>
    </source>
</reference>
<sequence length="247" mass="25728">MPDTLVEAESDPHILIACAHGTDDVTGRRVVRSIVDDIRRRRPDLDVREAFVDVQEPSLPDVVDALPPGASAVIVPLLLSVGFHTAVDIAEAAQSGGGRVMAAPPLGPDCRLAAIIAERLRAAGATPRDRVVLAAAGSSRPEAAAAVTRLADSVRDRWPGSISIGYGAGAHPRVPAAVETARGDAATCGAVERVVIASYLLAPGYFHDRLLEAGADRVTAPLGPDPRLAAIALDRYAEALARRSVLV</sequence>
<dbReference type="EMBL" id="JACGWX010000001">
    <property type="protein sequence ID" value="MBA8847126.1"/>
    <property type="molecule type" value="Genomic_DNA"/>
</dbReference>
<dbReference type="GO" id="GO:0016829">
    <property type="term" value="F:lyase activity"/>
    <property type="evidence" value="ECO:0007669"/>
    <property type="project" value="UniProtKB-KW"/>
</dbReference>
<dbReference type="RefSeq" id="WP_182489940.1">
    <property type="nucleotide sequence ID" value="NZ_BAAAOV010000007.1"/>
</dbReference>
<dbReference type="Pfam" id="PF01903">
    <property type="entry name" value="CbiX"/>
    <property type="match status" value="2"/>
</dbReference>
<dbReference type="AlphaFoldDB" id="A0A839E748"/>
<dbReference type="SUPFAM" id="SSF53800">
    <property type="entry name" value="Chelatase"/>
    <property type="match status" value="1"/>
</dbReference>
<protein>
    <submittedName>
        <fullName evidence="3">Sirohydrochlorin ferrochelatase</fullName>
    </submittedName>
</protein>
<proteinExistence type="predicted"/>
<name>A0A839E748_9MICO</name>